<evidence type="ECO:0000313" key="7">
    <source>
        <dbReference type="EMBL" id="EQD58741.1"/>
    </source>
</evidence>
<dbReference type="PANTHER" id="PTHR43715:SF1">
    <property type="entry name" value="GDP-MANNOSE 4,6 DEHYDRATASE"/>
    <property type="match status" value="1"/>
</dbReference>
<dbReference type="GO" id="GO:0008446">
    <property type="term" value="F:GDP-mannose 4,6-dehydratase activity"/>
    <property type="evidence" value="ECO:0007669"/>
    <property type="project" value="UniProtKB-EC"/>
</dbReference>
<dbReference type="EC" id="4.2.1.47" evidence="3"/>
<evidence type="ECO:0000256" key="2">
    <source>
        <dbReference type="ARBA" id="ARBA00009263"/>
    </source>
</evidence>
<evidence type="ECO:0000256" key="5">
    <source>
        <dbReference type="SAM" id="MobiDB-lite"/>
    </source>
</evidence>
<dbReference type="PANTHER" id="PTHR43715">
    <property type="entry name" value="GDP-MANNOSE 4,6-DEHYDRATASE"/>
    <property type="match status" value="1"/>
</dbReference>
<evidence type="ECO:0000256" key="3">
    <source>
        <dbReference type="ARBA" id="ARBA00011989"/>
    </source>
</evidence>
<name>T1ADP0_9ZZZZ</name>
<feature type="domain" description="NAD(P)-binding" evidence="6">
    <location>
        <begin position="55"/>
        <end position="298"/>
    </location>
</feature>
<proteinExistence type="inferred from homology"/>
<reference evidence="7" key="2">
    <citation type="journal article" date="2014" name="ISME J.">
        <title>Microbial stratification in low pH oxic and suboxic macroscopic growths along an acid mine drainage.</title>
        <authorList>
            <person name="Mendez-Garcia C."/>
            <person name="Mesa V."/>
            <person name="Sprenger R.R."/>
            <person name="Richter M."/>
            <person name="Diez M.S."/>
            <person name="Solano J."/>
            <person name="Bargiela R."/>
            <person name="Golyshina O.V."/>
            <person name="Manteca A."/>
            <person name="Ramos J.L."/>
            <person name="Gallego J.R."/>
            <person name="Llorente I."/>
            <person name="Martins Dos Santos V.A."/>
            <person name="Jensen O.N."/>
            <person name="Pelaez A.I."/>
            <person name="Sanchez J."/>
            <person name="Ferrer M."/>
        </authorList>
    </citation>
    <scope>NUCLEOTIDE SEQUENCE</scope>
</reference>
<comment type="cofactor">
    <cofactor evidence="1">
        <name>NADP(+)</name>
        <dbReference type="ChEBI" id="CHEBI:58349"/>
    </cofactor>
</comment>
<dbReference type="CDD" id="cd05260">
    <property type="entry name" value="GDP_MD_SDR_e"/>
    <property type="match status" value="1"/>
</dbReference>
<dbReference type="EMBL" id="AUZZ01002840">
    <property type="protein sequence ID" value="EQD58741.1"/>
    <property type="molecule type" value="Genomic_DNA"/>
</dbReference>
<keyword evidence="4" id="KW-0456">Lyase</keyword>
<gene>
    <name evidence="7" type="ORF">B2A_04243</name>
</gene>
<dbReference type="InterPro" id="IPR016040">
    <property type="entry name" value="NAD(P)-bd_dom"/>
</dbReference>
<accession>T1ADP0</accession>
<dbReference type="InterPro" id="IPR036291">
    <property type="entry name" value="NAD(P)-bd_dom_sf"/>
</dbReference>
<protein>
    <recommendedName>
        <fullName evidence="3">GDP-mannose 4,6-dehydratase</fullName>
        <ecNumber evidence="3">4.2.1.47</ecNumber>
    </recommendedName>
</protein>
<dbReference type="GO" id="GO:0042351">
    <property type="term" value="P:'de novo' GDP-L-fucose biosynthetic process"/>
    <property type="evidence" value="ECO:0007669"/>
    <property type="project" value="TreeGrafter"/>
</dbReference>
<evidence type="ECO:0000256" key="1">
    <source>
        <dbReference type="ARBA" id="ARBA00001937"/>
    </source>
</evidence>
<reference evidence="7" key="1">
    <citation type="submission" date="2013-08" db="EMBL/GenBank/DDBJ databases">
        <authorList>
            <person name="Mendez C."/>
            <person name="Richter M."/>
            <person name="Ferrer M."/>
            <person name="Sanchez J."/>
        </authorList>
    </citation>
    <scope>NUCLEOTIDE SEQUENCE</scope>
</reference>
<dbReference type="Gene3D" id="3.40.50.720">
    <property type="entry name" value="NAD(P)-binding Rossmann-like Domain"/>
    <property type="match status" value="1"/>
</dbReference>
<comment type="similarity">
    <text evidence="2">Belongs to the NAD(P)-dependent epimerase/dehydratase family. GDP-mannose 4,6-dehydratase subfamily.</text>
</comment>
<feature type="region of interest" description="Disordered" evidence="5">
    <location>
        <begin position="363"/>
        <end position="388"/>
    </location>
</feature>
<dbReference type="Gene3D" id="3.90.25.10">
    <property type="entry name" value="UDP-galactose 4-epimerase, domain 1"/>
    <property type="match status" value="1"/>
</dbReference>
<comment type="caution">
    <text evidence="7">The sequence shown here is derived from an EMBL/GenBank/DDBJ whole genome shotgun (WGS) entry which is preliminary data.</text>
</comment>
<evidence type="ECO:0000259" key="6">
    <source>
        <dbReference type="Pfam" id="PF16363"/>
    </source>
</evidence>
<dbReference type="AlphaFoldDB" id="T1ADP0"/>
<dbReference type="FunFam" id="3.40.50.720:FF:000924">
    <property type="entry name" value="GDP-mannose 4,6 dehydratase"/>
    <property type="match status" value="1"/>
</dbReference>
<dbReference type="Pfam" id="PF16363">
    <property type="entry name" value="GDP_Man_Dehyd"/>
    <property type="match status" value="1"/>
</dbReference>
<organism evidence="7">
    <name type="scientific">mine drainage metagenome</name>
    <dbReference type="NCBI Taxonomy" id="410659"/>
    <lineage>
        <taxon>unclassified sequences</taxon>
        <taxon>metagenomes</taxon>
        <taxon>ecological metagenomes</taxon>
    </lineage>
</organism>
<evidence type="ECO:0000256" key="4">
    <source>
        <dbReference type="ARBA" id="ARBA00023239"/>
    </source>
</evidence>
<dbReference type="SUPFAM" id="SSF51735">
    <property type="entry name" value="NAD(P)-binding Rossmann-fold domains"/>
    <property type="match status" value="1"/>
</dbReference>
<dbReference type="InterPro" id="IPR006368">
    <property type="entry name" value="GDP_Man_deHydtase"/>
</dbReference>
<sequence length="388" mass="43474">MYRSGFANRSDDEPRAALAALAARDALIKLWPRAWSVPRFRAFTRKVDHVKRAVITGITGQDGAYLARLLLNKGYKVFGTYRRTSSVNQWRIQELGIAEHANLELVEYDLTDQGTSIRLIEQAQPDEVYNLAAQSFVGVSFEQPATTAQITGVGALFLLEAIRMVNRKTRFYQASTSEMFGKVQAVPQSEHTPFWPRSPYGVAKLYAHWMTVNYRESYDIFGASGILFNHESPLRGREFVTRKITDAAARIVRGRQELLELGNLDARRDWGYAEEYVEGMWRMLQTDHPDTYVLATGPHRIGARFRQSRLRRGGLAAVLAGAGHRRGRRGCQGPSARAHQPALLPSRRGRVTDRRCRQGAHRIGLGSAHLAGRPVPHDGAGRSGARRA</sequence>